<organism evidence="1 2">
    <name type="scientific">Galerina marginata (strain CBS 339.88)</name>
    <dbReference type="NCBI Taxonomy" id="685588"/>
    <lineage>
        <taxon>Eukaryota</taxon>
        <taxon>Fungi</taxon>
        <taxon>Dikarya</taxon>
        <taxon>Basidiomycota</taxon>
        <taxon>Agaricomycotina</taxon>
        <taxon>Agaricomycetes</taxon>
        <taxon>Agaricomycetidae</taxon>
        <taxon>Agaricales</taxon>
        <taxon>Agaricineae</taxon>
        <taxon>Strophariaceae</taxon>
        <taxon>Galerina</taxon>
    </lineage>
</organism>
<protein>
    <submittedName>
        <fullName evidence="1">Uncharacterized protein</fullName>
    </submittedName>
</protein>
<evidence type="ECO:0000313" key="1">
    <source>
        <dbReference type="EMBL" id="KDR86179.1"/>
    </source>
</evidence>
<accession>A0A067U1L2</accession>
<proteinExistence type="predicted"/>
<dbReference type="EMBL" id="KL142367">
    <property type="protein sequence ID" value="KDR86179.1"/>
    <property type="molecule type" value="Genomic_DNA"/>
</dbReference>
<dbReference type="AlphaFoldDB" id="A0A067U1L2"/>
<evidence type="ECO:0000313" key="2">
    <source>
        <dbReference type="Proteomes" id="UP000027222"/>
    </source>
</evidence>
<gene>
    <name evidence="1" type="ORF">GALMADRAFT_205339</name>
</gene>
<name>A0A067U1L2_GALM3</name>
<dbReference type="HOGENOM" id="CLU_709893_0_0_1"/>
<keyword evidence="2" id="KW-1185">Reference proteome</keyword>
<sequence>MGEGEAPWPVRELDRSDGGMERVRDVACAGGAGAEAAGGGADVAGAAGGSGTVGADARARARAAEAGADAAEAEARALGAEARGPGGAAGASVADADAGIGGDGAGLKPSVLEGRRGSDGGAHIAIEEGGAAGAAGEDAGAVVVTVPGCIWNEEEVDGRCGGWGATGRGREGLLGWACFFEDADDRETRKSAGLERRVLFGEPYDFRPVCVFLSVDSYFCEHPYTHSVISRVSAANRNQMTTRHGWSYWTTGATGATEQRRRRLSCAQLDLSVVHAPSPVPSSTPSLEVPISIHIGTHEPERELEPITQNTRSPATPPPGHTSLLLPFLALQRSRLLNPQTCWISGVGRVCRTEEDGEWRGTSGLVFRASYGLDLDTDADDVDEELSKR</sequence>
<reference evidence="2" key="1">
    <citation type="journal article" date="2014" name="Proc. Natl. Acad. Sci. U.S.A.">
        <title>Extensive sampling of basidiomycete genomes demonstrates inadequacy of the white-rot/brown-rot paradigm for wood decay fungi.</title>
        <authorList>
            <person name="Riley R."/>
            <person name="Salamov A.A."/>
            <person name="Brown D.W."/>
            <person name="Nagy L.G."/>
            <person name="Floudas D."/>
            <person name="Held B.W."/>
            <person name="Levasseur A."/>
            <person name="Lombard V."/>
            <person name="Morin E."/>
            <person name="Otillar R."/>
            <person name="Lindquist E.A."/>
            <person name="Sun H."/>
            <person name="LaButti K.M."/>
            <person name="Schmutz J."/>
            <person name="Jabbour D."/>
            <person name="Luo H."/>
            <person name="Baker S.E."/>
            <person name="Pisabarro A.G."/>
            <person name="Walton J.D."/>
            <person name="Blanchette R.A."/>
            <person name="Henrissat B."/>
            <person name="Martin F."/>
            <person name="Cullen D."/>
            <person name="Hibbett D.S."/>
            <person name="Grigoriev I.V."/>
        </authorList>
    </citation>
    <scope>NUCLEOTIDE SEQUENCE [LARGE SCALE GENOMIC DNA]</scope>
    <source>
        <strain evidence="2">CBS 339.88</strain>
    </source>
</reference>
<dbReference type="Proteomes" id="UP000027222">
    <property type="component" value="Unassembled WGS sequence"/>
</dbReference>